<evidence type="ECO:0000313" key="1">
    <source>
        <dbReference type="EMBL" id="RKF32359.1"/>
    </source>
</evidence>
<dbReference type="EMBL" id="MCAQ01000027">
    <property type="protein sequence ID" value="RKF32359.1"/>
    <property type="molecule type" value="Genomic_DNA"/>
</dbReference>
<protein>
    <submittedName>
        <fullName evidence="1">Uncharacterized protein</fullName>
    </submittedName>
</protein>
<keyword evidence="2" id="KW-1185">Reference proteome</keyword>
<dbReference type="AlphaFoldDB" id="A0A420FHE7"/>
<dbReference type="RefSeq" id="WP_120335650.1">
    <property type="nucleotide sequence ID" value="NZ_CP070350.1"/>
</dbReference>
<organism evidence="1 2">
    <name type="scientific">Sphingobacterium siyangense</name>
    <dbReference type="NCBI Taxonomy" id="459529"/>
    <lineage>
        <taxon>Bacteria</taxon>
        <taxon>Pseudomonadati</taxon>
        <taxon>Bacteroidota</taxon>
        <taxon>Sphingobacteriia</taxon>
        <taxon>Sphingobacteriales</taxon>
        <taxon>Sphingobacteriaceae</taxon>
        <taxon>Sphingobacterium</taxon>
    </lineage>
</organism>
<accession>A0A420FHE7</accession>
<evidence type="ECO:0000313" key="2">
    <source>
        <dbReference type="Proteomes" id="UP000286402"/>
    </source>
</evidence>
<sequence length="86" mass="9618">MKNNLWIGLGIGTVSPVLAHLLVRFTDLELHFLPEKPMATYTIAVLVNLVLLRFAYRSGNDHLGKGIIASTFLAMILYLITHRITV</sequence>
<name>A0A420FHE7_9SPHI</name>
<dbReference type="Proteomes" id="UP000286402">
    <property type="component" value="Unassembled WGS sequence"/>
</dbReference>
<reference evidence="1 2" key="1">
    <citation type="submission" date="2016-07" db="EMBL/GenBank/DDBJ databases">
        <title>Genome analysis of Sphingobacterium siyangense T12B17.</title>
        <authorList>
            <person name="Xu D."/>
            <person name="Su Y."/>
            <person name="Zheng S."/>
        </authorList>
    </citation>
    <scope>NUCLEOTIDE SEQUENCE [LARGE SCALE GENOMIC DNA]</scope>
    <source>
        <strain evidence="1 2">T12B17</strain>
    </source>
</reference>
<proteinExistence type="predicted"/>
<comment type="caution">
    <text evidence="1">The sequence shown here is derived from an EMBL/GenBank/DDBJ whole genome shotgun (WGS) entry which is preliminary data.</text>
</comment>
<gene>
    <name evidence="1" type="ORF">BCY89_14310</name>
</gene>